<evidence type="ECO:0000259" key="1">
    <source>
        <dbReference type="PROSITE" id="PS51186"/>
    </source>
</evidence>
<organism evidence="2 3">
    <name type="scientific">Sanguibacter keddieii (strain ATCC 51767 / DSM 10542 / NCFB 3025 / ST-74)</name>
    <dbReference type="NCBI Taxonomy" id="446469"/>
    <lineage>
        <taxon>Bacteria</taxon>
        <taxon>Bacillati</taxon>
        <taxon>Actinomycetota</taxon>
        <taxon>Actinomycetes</taxon>
        <taxon>Micrococcales</taxon>
        <taxon>Sanguibacteraceae</taxon>
        <taxon>Sanguibacter</taxon>
    </lineage>
</organism>
<dbReference type="SUPFAM" id="SSF55729">
    <property type="entry name" value="Acyl-CoA N-acyltransferases (Nat)"/>
    <property type="match status" value="1"/>
</dbReference>
<evidence type="ECO:0000313" key="2">
    <source>
        <dbReference type="EMBL" id="ACZ22065.1"/>
    </source>
</evidence>
<dbReference type="InterPro" id="IPR016181">
    <property type="entry name" value="Acyl_CoA_acyltransferase"/>
</dbReference>
<dbReference type="EMBL" id="CP001819">
    <property type="protein sequence ID" value="ACZ22065.1"/>
    <property type="molecule type" value="Genomic_DNA"/>
</dbReference>
<dbReference type="HOGENOM" id="CLU_013985_34_2_11"/>
<evidence type="ECO:0000313" key="3">
    <source>
        <dbReference type="Proteomes" id="UP000000322"/>
    </source>
</evidence>
<sequence length="140" mass="15150">MQIVDLPAGHPAWAQAALVLQELRTTRTVDELLQVVADGAAQGLRFTGAFDGDTCLGVAGWRVLVNASALKKLYVDDLVTADAARSRGVGQLLLAHLREHAVSVGCTVLDLDSGVQRHGAHRFYLRERMSIVSHHFALDL</sequence>
<dbReference type="CDD" id="cd04301">
    <property type="entry name" value="NAT_SF"/>
    <property type="match status" value="1"/>
</dbReference>
<name>D1BHZ5_SANKS</name>
<accession>D1BHZ5</accession>
<reference evidence="2 3" key="1">
    <citation type="journal article" date="2009" name="Stand. Genomic Sci.">
        <title>Complete genome sequence of Sanguibacter keddieii type strain (ST-74).</title>
        <authorList>
            <person name="Ivanova N."/>
            <person name="Sikorski J."/>
            <person name="Sims D."/>
            <person name="Brettin T."/>
            <person name="Detter J.C."/>
            <person name="Han C."/>
            <person name="Lapidus A."/>
            <person name="Copeland A."/>
            <person name="Glavina Del Rio T."/>
            <person name="Nolan M."/>
            <person name="Chen F."/>
            <person name="Lucas S."/>
            <person name="Tice H."/>
            <person name="Cheng J.F."/>
            <person name="Bruce D."/>
            <person name="Goodwin L."/>
            <person name="Pitluck S."/>
            <person name="Pati A."/>
            <person name="Mavromatis K."/>
            <person name="Chen A."/>
            <person name="Palaniappan K."/>
            <person name="D'haeseleer P."/>
            <person name="Chain P."/>
            <person name="Bristow J."/>
            <person name="Eisen J.A."/>
            <person name="Markowitz V."/>
            <person name="Hugenholtz P."/>
            <person name="Goker M."/>
            <person name="Pukall R."/>
            <person name="Klenk H.P."/>
            <person name="Kyrpides N.C."/>
        </authorList>
    </citation>
    <scope>NUCLEOTIDE SEQUENCE [LARGE SCALE GENOMIC DNA]</scope>
    <source>
        <strain evidence="3">ATCC 51767 / DSM 10542 / NCFB 3025 / ST-74</strain>
    </source>
</reference>
<proteinExistence type="predicted"/>
<feature type="domain" description="N-acetyltransferase" evidence="1">
    <location>
        <begin position="1"/>
        <end position="140"/>
    </location>
</feature>
<dbReference type="Proteomes" id="UP000000322">
    <property type="component" value="Chromosome"/>
</dbReference>
<dbReference type="OrthoDB" id="9805924at2"/>
<dbReference type="eggNOG" id="COG0456">
    <property type="taxonomic scope" value="Bacteria"/>
</dbReference>
<protein>
    <submittedName>
        <fullName evidence="2">Acetyltransferase (GNAT) family protein</fullName>
    </submittedName>
</protein>
<dbReference type="AlphaFoldDB" id="D1BHZ5"/>
<keyword evidence="3" id="KW-1185">Reference proteome</keyword>
<dbReference type="KEGG" id="ske:Sked_21450"/>
<gene>
    <name evidence="2" type="ordered locus">Sked_21450</name>
</gene>
<dbReference type="Pfam" id="PF00583">
    <property type="entry name" value="Acetyltransf_1"/>
    <property type="match status" value="1"/>
</dbReference>
<dbReference type="PROSITE" id="PS51186">
    <property type="entry name" value="GNAT"/>
    <property type="match status" value="1"/>
</dbReference>
<dbReference type="STRING" id="446469.Sked_21450"/>
<dbReference type="GO" id="GO:0016747">
    <property type="term" value="F:acyltransferase activity, transferring groups other than amino-acyl groups"/>
    <property type="evidence" value="ECO:0007669"/>
    <property type="project" value="InterPro"/>
</dbReference>
<dbReference type="RefSeq" id="WP_012867134.1">
    <property type="nucleotide sequence ID" value="NC_013521.1"/>
</dbReference>
<dbReference type="InterPro" id="IPR000182">
    <property type="entry name" value="GNAT_dom"/>
</dbReference>
<dbReference type="Gene3D" id="3.40.630.30">
    <property type="match status" value="1"/>
</dbReference>